<protein>
    <recommendedName>
        <fullName evidence="3">Outer membrane protein beta-barrel domain-containing protein</fullName>
    </recommendedName>
</protein>
<evidence type="ECO:0000313" key="1">
    <source>
        <dbReference type="EMBL" id="OHX64866.1"/>
    </source>
</evidence>
<dbReference type="InterPro" id="IPR011250">
    <property type="entry name" value="OMP/PagP_B-barrel"/>
</dbReference>
<dbReference type="AlphaFoldDB" id="A0A1S1YV13"/>
<gene>
    <name evidence="1" type="ORF">NH26_00170</name>
</gene>
<reference evidence="1 2" key="1">
    <citation type="journal article" date="2012" name="Int. J. Syst. Evol. Microbiol.">
        <title>Flammeovirga pacifica sp. nov., isolated from deep-sea sediment.</title>
        <authorList>
            <person name="Xu H."/>
            <person name="Fu Y."/>
            <person name="Yang N."/>
            <person name="Ding Z."/>
            <person name="Lai Q."/>
            <person name="Zeng R."/>
        </authorList>
    </citation>
    <scope>NUCLEOTIDE SEQUENCE [LARGE SCALE GENOMIC DNA]</scope>
    <source>
        <strain evidence="2">DSM 24597 / LMG 26175 / WPAGA1</strain>
    </source>
</reference>
<organism evidence="1 2">
    <name type="scientific">Flammeovirga pacifica</name>
    <dbReference type="NCBI Taxonomy" id="915059"/>
    <lineage>
        <taxon>Bacteria</taxon>
        <taxon>Pseudomonadati</taxon>
        <taxon>Bacteroidota</taxon>
        <taxon>Cytophagia</taxon>
        <taxon>Cytophagales</taxon>
        <taxon>Flammeovirgaceae</taxon>
        <taxon>Flammeovirga</taxon>
    </lineage>
</organism>
<sequence>MAQKLEIGIGSSGFIPTGNFAQKLTTEFSCGLSLNALYQIPKSPFLIGINFEYSIIDQKTLHHLYRVKEYKSHSNAINFNALFRLMSQQGTLRPFFDIQMGLRSVNTKGDFIFDSYFNHSDKHQNVNMNNSTFLGYGLGGGISIYPNHKFGILLGCNYMGSSNLSFVDEKQIDNQSTQGWDQLLEKGFDKYAQTVQANYFNPFIKLNFTINAGPSYGKK</sequence>
<keyword evidence="2" id="KW-1185">Reference proteome</keyword>
<evidence type="ECO:0008006" key="3">
    <source>
        <dbReference type="Google" id="ProtNLM"/>
    </source>
</evidence>
<dbReference type="SUPFAM" id="SSF56925">
    <property type="entry name" value="OMPA-like"/>
    <property type="match status" value="1"/>
</dbReference>
<name>A0A1S1YV13_FLAPC</name>
<proteinExistence type="predicted"/>
<dbReference type="EMBL" id="JRYR02000001">
    <property type="protein sequence ID" value="OHX64866.1"/>
    <property type="molecule type" value="Genomic_DNA"/>
</dbReference>
<accession>A0A1S1YV13</accession>
<evidence type="ECO:0000313" key="2">
    <source>
        <dbReference type="Proteomes" id="UP000179797"/>
    </source>
</evidence>
<comment type="caution">
    <text evidence="1">The sequence shown here is derived from an EMBL/GenBank/DDBJ whole genome shotgun (WGS) entry which is preliminary data.</text>
</comment>
<dbReference type="Proteomes" id="UP000179797">
    <property type="component" value="Unassembled WGS sequence"/>
</dbReference>